<feature type="domain" description="ABC transporter" evidence="5">
    <location>
        <begin position="1"/>
        <end position="242"/>
    </location>
</feature>
<organism evidence="6 7">
    <name type="scientific">Enterocloster aldenensis</name>
    <dbReference type="NCBI Taxonomy" id="358742"/>
    <lineage>
        <taxon>Bacteria</taxon>
        <taxon>Bacillati</taxon>
        <taxon>Bacillota</taxon>
        <taxon>Clostridia</taxon>
        <taxon>Lachnospirales</taxon>
        <taxon>Lachnospiraceae</taxon>
        <taxon>Enterocloster</taxon>
    </lineage>
</organism>
<evidence type="ECO:0000313" key="7">
    <source>
        <dbReference type="Proteomes" id="UP001299608"/>
    </source>
</evidence>
<proteinExistence type="predicted"/>
<dbReference type="InterPro" id="IPR027417">
    <property type="entry name" value="P-loop_NTPase"/>
</dbReference>
<evidence type="ECO:0000313" key="6">
    <source>
        <dbReference type="EMBL" id="MCG4748467.1"/>
    </source>
</evidence>
<name>A0AAX1SGW7_9FIRM</name>
<dbReference type="PANTHER" id="PTHR43790:SF9">
    <property type="entry name" value="GALACTOFURANOSE TRANSPORTER ATP-BINDING PROTEIN YTFR"/>
    <property type="match status" value="1"/>
</dbReference>
<evidence type="ECO:0000259" key="5">
    <source>
        <dbReference type="PROSITE" id="PS50893"/>
    </source>
</evidence>
<dbReference type="GO" id="GO:0005524">
    <property type="term" value="F:ATP binding"/>
    <property type="evidence" value="ECO:0007669"/>
    <property type="project" value="UniProtKB-KW"/>
</dbReference>
<dbReference type="InterPro" id="IPR050107">
    <property type="entry name" value="ABC_carbohydrate_import_ATPase"/>
</dbReference>
<evidence type="ECO:0000256" key="4">
    <source>
        <dbReference type="ARBA" id="ARBA00022840"/>
    </source>
</evidence>
<evidence type="ECO:0000256" key="1">
    <source>
        <dbReference type="ARBA" id="ARBA00022448"/>
    </source>
</evidence>
<gene>
    <name evidence="6" type="ORF">L0N08_23910</name>
</gene>
<dbReference type="PROSITE" id="PS50893">
    <property type="entry name" value="ABC_TRANSPORTER_2"/>
    <property type="match status" value="2"/>
</dbReference>
<keyword evidence="3" id="KW-0547">Nucleotide-binding</keyword>
<dbReference type="RefSeq" id="WP_117560712.1">
    <property type="nucleotide sequence ID" value="NZ_JAKNGE010000038.1"/>
</dbReference>
<accession>A0AAX1SGW7</accession>
<dbReference type="AlphaFoldDB" id="A0AAX1SGW7"/>
<dbReference type="GO" id="GO:0016887">
    <property type="term" value="F:ATP hydrolysis activity"/>
    <property type="evidence" value="ECO:0007669"/>
    <property type="project" value="InterPro"/>
</dbReference>
<dbReference type="InterPro" id="IPR017871">
    <property type="entry name" value="ABC_transporter-like_CS"/>
</dbReference>
<keyword evidence="2" id="KW-0677">Repeat</keyword>
<dbReference type="Gene3D" id="3.40.50.300">
    <property type="entry name" value="P-loop containing nucleotide triphosphate hydrolases"/>
    <property type="match status" value="2"/>
</dbReference>
<keyword evidence="1" id="KW-0813">Transport</keyword>
<keyword evidence="4 6" id="KW-0067">ATP-binding</keyword>
<dbReference type="Pfam" id="PF00005">
    <property type="entry name" value="ABC_tran"/>
    <property type="match status" value="2"/>
</dbReference>
<feature type="domain" description="ABC transporter" evidence="5">
    <location>
        <begin position="245"/>
        <end position="483"/>
    </location>
</feature>
<dbReference type="SMART" id="SM00382">
    <property type="entry name" value="AAA"/>
    <property type="match status" value="2"/>
</dbReference>
<dbReference type="EMBL" id="JAKNGE010000038">
    <property type="protein sequence ID" value="MCG4748467.1"/>
    <property type="molecule type" value="Genomic_DNA"/>
</dbReference>
<dbReference type="PANTHER" id="PTHR43790">
    <property type="entry name" value="CARBOHYDRATE TRANSPORT ATP-BINDING PROTEIN MG119-RELATED"/>
    <property type="match status" value="1"/>
</dbReference>
<dbReference type="InterPro" id="IPR003439">
    <property type="entry name" value="ABC_transporter-like_ATP-bd"/>
</dbReference>
<comment type="caution">
    <text evidence="6">The sequence shown here is derived from an EMBL/GenBank/DDBJ whole genome shotgun (WGS) entry which is preliminary data.</text>
</comment>
<evidence type="ECO:0000256" key="3">
    <source>
        <dbReference type="ARBA" id="ARBA00022741"/>
    </source>
</evidence>
<dbReference type="SUPFAM" id="SSF52540">
    <property type="entry name" value="P-loop containing nucleoside triphosphate hydrolases"/>
    <property type="match status" value="2"/>
</dbReference>
<sequence length="483" mass="53672">MDKFVVRMTNVCAGPFPESHMDFEASSGEITAIIGSNGEGKTTLAKVLAGMLPRISGDIWLDDRKLDIHSISSAHRNGIYLMTESLQLFPGKSIMDNLLLGIEQLIFHNRLFNPSKEKKEAVCRQVLKELGLDLNLEQSVDHLSQGEQCLLQIGRILLCRPRILIMDEFSASLTVLETKRIMNLLTGLKQKNICIILISHEYSTVIRYCDCISLVEQGRITESYSRAELGDEAFVRRVLTFKKSFSYPKLARTPGQPLLTARHLSSGIIKDVSFTLQEGEILGIAGVVGSGRTTLINAILRERPITSGCLVYAPSLDRAGAISILPGDCGGHSLFSGKDLTFNITSSNVQKAARFYMISDHTLDLYARDYMDRLSIRKPSCRVPVDQLSQGEMQKVLIARSLYQDARLYIFDEPSSNLDLTSKSELYNIYNALLARGASIILISSDFSELIGMCDRILLLKAGEQVGLYPADKITNDFLYSVL</sequence>
<dbReference type="InterPro" id="IPR003593">
    <property type="entry name" value="AAA+_ATPase"/>
</dbReference>
<evidence type="ECO:0000256" key="2">
    <source>
        <dbReference type="ARBA" id="ARBA00022737"/>
    </source>
</evidence>
<reference evidence="6" key="1">
    <citation type="submission" date="2022-01" db="EMBL/GenBank/DDBJ databases">
        <title>Collection of gut derived symbiotic bacterial strains cultured from healthy donors.</title>
        <authorList>
            <person name="Lin H."/>
            <person name="Kohout C."/>
            <person name="Waligurski E."/>
            <person name="Pamer E.G."/>
        </authorList>
    </citation>
    <scope>NUCLEOTIDE SEQUENCE</scope>
    <source>
        <strain evidence="6">DFI.6.55</strain>
    </source>
</reference>
<dbReference type="PROSITE" id="PS00211">
    <property type="entry name" value="ABC_TRANSPORTER_1"/>
    <property type="match status" value="1"/>
</dbReference>
<dbReference type="Proteomes" id="UP001299608">
    <property type="component" value="Unassembled WGS sequence"/>
</dbReference>
<protein>
    <submittedName>
        <fullName evidence="6">ATP-binding cassette domain-containing protein</fullName>
    </submittedName>
</protein>